<evidence type="ECO:0000256" key="1">
    <source>
        <dbReference type="SAM" id="Phobius"/>
    </source>
</evidence>
<reference evidence="2" key="1">
    <citation type="submission" date="2023-03" db="UniProtKB">
        <authorList>
            <consortium name="EnsemblPlants"/>
        </authorList>
    </citation>
    <scope>IDENTIFICATION</scope>
</reference>
<sequence>GAVGTFGAQLWGCSGVVSRDVTPSPTPIRNVLVATLDITGSLAGPRLCVRRYACRSLVMHKTVCMPIVTGFLAGLWICAIFVIEEAMTLGSTIISWSSPSTYLPCLHVLALRSSLLFLPIHVADPPSSQR</sequence>
<keyword evidence="1" id="KW-0812">Transmembrane</keyword>
<accession>A0A9I9E1H0</accession>
<dbReference type="EnsemblPlants" id="MELO3C027359.2.1">
    <property type="protein sequence ID" value="MELO3C027359.2.1"/>
    <property type="gene ID" value="MELO3C027359.2"/>
</dbReference>
<keyword evidence="1" id="KW-0472">Membrane</keyword>
<name>A0A9I9E1H0_CUCME</name>
<dbReference type="AlphaFoldDB" id="A0A9I9E1H0"/>
<evidence type="ECO:0000313" key="2">
    <source>
        <dbReference type="EnsemblPlants" id="MELO3C027359.2.1"/>
    </source>
</evidence>
<proteinExistence type="predicted"/>
<keyword evidence="1" id="KW-1133">Transmembrane helix</keyword>
<organism evidence="2">
    <name type="scientific">Cucumis melo</name>
    <name type="common">Muskmelon</name>
    <dbReference type="NCBI Taxonomy" id="3656"/>
    <lineage>
        <taxon>Eukaryota</taxon>
        <taxon>Viridiplantae</taxon>
        <taxon>Streptophyta</taxon>
        <taxon>Embryophyta</taxon>
        <taxon>Tracheophyta</taxon>
        <taxon>Spermatophyta</taxon>
        <taxon>Magnoliopsida</taxon>
        <taxon>eudicotyledons</taxon>
        <taxon>Gunneridae</taxon>
        <taxon>Pentapetalae</taxon>
        <taxon>rosids</taxon>
        <taxon>fabids</taxon>
        <taxon>Cucurbitales</taxon>
        <taxon>Cucurbitaceae</taxon>
        <taxon>Benincaseae</taxon>
        <taxon>Cucumis</taxon>
    </lineage>
</organism>
<protein>
    <submittedName>
        <fullName evidence="2">Uncharacterized protein</fullName>
    </submittedName>
</protein>
<dbReference type="Gramene" id="MELO3C027359.2.1">
    <property type="protein sequence ID" value="MELO3C027359.2.1"/>
    <property type="gene ID" value="MELO3C027359.2"/>
</dbReference>
<feature type="transmembrane region" description="Helical" evidence="1">
    <location>
        <begin position="63"/>
        <end position="83"/>
    </location>
</feature>